<dbReference type="InterPro" id="IPR015943">
    <property type="entry name" value="WD40/YVTN_repeat-like_dom_sf"/>
</dbReference>
<dbReference type="STRING" id="5865.A7ASN2"/>
<dbReference type="FunCoup" id="A7ASN2">
    <property type="interactions" value="2"/>
</dbReference>
<proteinExistence type="predicted"/>
<accession>A7ASN2</accession>
<reference evidence="3" key="2">
    <citation type="journal article" date="2020" name="Data Brief">
        <title>Transcriptome dataset of Babesia bovis life stages within vertebrate and invertebrate hosts.</title>
        <authorList>
            <person name="Ueti M.W."/>
            <person name="Johnson W.C."/>
            <person name="Kappmeyer L.S."/>
            <person name="Herndon D.R."/>
            <person name="Mousel M.R."/>
            <person name="Reif K.E."/>
            <person name="Taus N.S."/>
            <person name="Ifeonu O.O."/>
            <person name="Silva J.C."/>
            <person name="Suarez C.E."/>
            <person name="Brayton K.A."/>
        </authorList>
    </citation>
    <scope>NUCLEOTIDE SEQUENCE [LARGE SCALE GENOMIC DNA]</scope>
</reference>
<feature type="region of interest" description="Disordered" evidence="1">
    <location>
        <begin position="1"/>
        <end position="38"/>
    </location>
</feature>
<evidence type="ECO:0000313" key="3">
    <source>
        <dbReference type="Proteomes" id="UP000002173"/>
    </source>
</evidence>
<dbReference type="VEuPathDB" id="PiroplasmaDB:BBOV_IV011990"/>
<comment type="caution">
    <text evidence="2">The sequence shown here is derived from an EMBL/GenBank/DDBJ whole genome shotgun (WGS) entry which is preliminary data.</text>
</comment>
<sequence length="523" mass="58760">MSALERRGSSSSGECVVERIYSANDANEQPQPPKRQYTPVATVRRAVDEQNINQRIKHSDERKQWTAIKALMKKINSLSDSLGDAGWGPPYEIPTKPTRKGPTMGLHFGHAKRLENCWLIMQTPDSMERYSFYGKLMQHTSCAPYAITNVTYGHVVGIGRCVLCGTQCGKVVIYKMEDFERVLVLDTLDYYSEEQQPRPEVPESDNDEDSVRAPTMFEINSIKLVKTFDEYARTLIIGNQLGHILIVDLPSMKLKNVIYYLGDDGAHGVKTLPSNTDYDIEVVSEDEYGDPKQQLMFKLPVKRDQHVTYISAMRVQPVINDVWVGYGDGTFAVFEIASGRCKKYVSADIMERGGASSGVEIDPRWQRVTSIHFSSMLEIALIVYGNVRVDVWDCRSYEMLKSVPVGVLTCDSSLISSMRLFDGFEKTCLLFVGSMEGSLIIRKIERNSSNEITMSLVLNLLYDIKYGPSNDRKKDGNDLEYADFRGAPITCIYPLLSHNAVIVGNACGAMVAAWNIRRAIKEA</sequence>
<reference evidence="2 3" key="1">
    <citation type="journal article" date="2007" name="PLoS Pathog.">
        <title>Genome sequence of Babesia bovis and comparative analysis of apicomplexan hemoprotozoa.</title>
        <authorList>
            <person name="Brayton K.A."/>
            <person name="Lau A.O.T."/>
            <person name="Herndon D.R."/>
            <person name="Hannick L."/>
            <person name="Kappmeyer L.S."/>
            <person name="Berens S.J."/>
            <person name="Bidwell S.L."/>
            <person name="Brown W.C."/>
            <person name="Crabtree J."/>
            <person name="Fadrosh D."/>
            <person name="Feldblum T."/>
            <person name="Forberger H.A."/>
            <person name="Haas B.J."/>
            <person name="Howell J.M."/>
            <person name="Khouri H."/>
            <person name="Koo H."/>
            <person name="Mann D.J."/>
            <person name="Norimine J."/>
            <person name="Paulsen I.T."/>
            <person name="Radune D."/>
            <person name="Ren Q."/>
            <person name="Smith R.K. Jr."/>
            <person name="Suarez C.E."/>
            <person name="White O."/>
            <person name="Wortman J.R."/>
            <person name="Knowles D.P. Jr."/>
            <person name="McElwain T.F."/>
            <person name="Nene V.M."/>
        </authorList>
    </citation>
    <scope>NUCLEOTIDE SEQUENCE [LARGE SCALE GENOMIC DNA]</scope>
    <source>
        <strain evidence="2">T2Bo</strain>
    </source>
</reference>
<organism evidence="2 3">
    <name type="scientific">Babesia bovis</name>
    <dbReference type="NCBI Taxonomy" id="5865"/>
    <lineage>
        <taxon>Eukaryota</taxon>
        <taxon>Sar</taxon>
        <taxon>Alveolata</taxon>
        <taxon>Apicomplexa</taxon>
        <taxon>Aconoidasida</taxon>
        <taxon>Piroplasmida</taxon>
        <taxon>Babesiidae</taxon>
        <taxon>Babesia</taxon>
    </lineage>
</organism>
<name>A7ASN2_BABBO</name>
<dbReference type="eggNOG" id="ENOG502SSDI">
    <property type="taxonomic scope" value="Eukaryota"/>
</dbReference>
<dbReference type="InterPro" id="IPR036322">
    <property type="entry name" value="WD40_repeat_dom_sf"/>
</dbReference>
<keyword evidence="3" id="KW-1185">Reference proteome</keyword>
<dbReference type="KEGG" id="bbo:BBOV_IV011990"/>
<dbReference type="AlphaFoldDB" id="A7ASN2"/>
<dbReference type="EMBL" id="AAXT01000002">
    <property type="protein sequence ID" value="EDO07551.1"/>
    <property type="molecule type" value="Genomic_DNA"/>
</dbReference>
<dbReference type="SUPFAM" id="SSF50978">
    <property type="entry name" value="WD40 repeat-like"/>
    <property type="match status" value="1"/>
</dbReference>
<gene>
    <name evidence="2" type="ORF">BBOV_IV011990</name>
</gene>
<evidence type="ECO:0000256" key="1">
    <source>
        <dbReference type="SAM" id="MobiDB-lite"/>
    </source>
</evidence>
<dbReference type="InParanoid" id="A7ASN2"/>
<dbReference type="Proteomes" id="UP000002173">
    <property type="component" value="Unassembled WGS sequence"/>
</dbReference>
<evidence type="ECO:0000313" key="2">
    <source>
        <dbReference type="EMBL" id="EDO07551.1"/>
    </source>
</evidence>
<dbReference type="GeneID" id="5479353"/>
<dbReference type="RefSeq" id="XP_001611119.1">
    <property type="nucleotide sequence ID" value="XM_001611069.1"/>
</dbReference>
<protein>
    <submittedName>
        <fullName evidence="2">Uncharacterized protein</fullName>
    </submittedName>
</protein>
<dbReference type="OMA" id="APITCIY"/>
<dbReference type="Gene3D" id="2.130.10.10">
    <property type="entry name" value="YVTN repeat-like/Quinoprotein amine dehydrogenase"/>
    <property type="match status" value="1"/>
</dbReference>
<reference evidence="3" key="3">
    <citation type="journal article" date="2021" name="Int. J. Parasitol.">
        <title>Comparative analysis of gene expression between Babesia bovis blood stages and kinetes allowed by improved genome annotation.</title>
        <authorList>
            <person name="Ueti M.W."/>
            <person name="Johnson W.C."/>
            <person name="Kappmeyer L.S."/>
            <person name="Herndon D.R."/>
            <person name="Mousel M.R."/>
            <person name="Reif K.E."/>
            <person name="Taus N.S."/>
            <person name="Ifeonu O.O."/>
            <person name="Silva J.C."/>
            <person name="Suarez C.E."/>
            <person name="Brayton K.A."/>
        </authorList>
    </citation>
    <scope>NUCLEOTIDE SEQUENCE [LARGE SCALE GENOMIC DNA]</scope>
</reference>